<dbReference type="Proteomes" id="UP000034320">
    <property type="component" value="Unassembled WGS sequence"/>
</dbReference>
<dbReference type="GO" id="GO:0016811">
    <property type="term" value="F:hydrolase activity, acting on carbon-nitrogen (but not peptide) bonds, in linear amides"/>
    <property type="evidence" value="ECO:0007669"/>
    <property type="project" value="TreeGrafter"/>
</dbReference>
<dbReference type="Pfam" id="PF02585">
    <property type="entry name" value="PIG-L"/>
    <property type="match status" value="1"/>
</dbReference>
<dbReference type="Gene3D" id="3.40.50.10320">
    <property type="entry name" value="LmbE-like"/>
    <property type="match status" value="1"/>
</dbReference>
<evidence type="ECO:0008006" key="3">
    <source>
        <dbReference type="Google" id="ProtNLM"/>
    </source>
</evidence>
<name>A0A0G0ZAX0_9BACT</name>
<gene>
    <name evidence="1" type="ORF">UV09_C0028G0014</name>
</gene>
<dbReference type="AlphaFoldDB" id="A0A0G0ZAX0"/>
<dbReference type="PANTHER" id="PTHR12993:SF11">
    <property type="entry name" value="N-ACETYLGLUCOSAMINYL-PHOSPHATIDYLINOSITOL DE-N-ACETYLASE"/>
    <property type="match status" value="1"/>
</dbReference>
<dbReference type="PANTHER" id="PTHR12993">
    <property type="entry name" value="N-ACETYLGLUCOSAMINYL-PHOSPHATIDYLINOSITOL DE-N-ACETYLASE-RELATED"/>
    <property type="match status" value="1"/>
</dbReference>
<sequence length="242" mass="27888">MGRRILAVFAHPDDEAFGPGGTLAKYASEGVEIHLLSATRGEAGQIDEGLKEKAANKKIHHIREEELLRSAEILGIKKVEFLNYIDGRLCNAVYHGLAGKILDKIRDFKPQLIVTLDRLGISGHLDHIAVSMITTFAFKKTSIPQKLYYLCLPQKLYDKKLQKYFIYFPEGYKESEITTRIDYTKHWDVKKKAMQQHASQKKDVDSLVKRYKKWPKTDHFILKFHRNVKIKFPETDLFAGLD</sequence>
<evidence type="ECO:0000313" key="1">
    <source>
        <dbReference type="EMBL" id="KKS45794.1"/>
    </source>
</evidence>
<dbReference type="EMBL" id="LCDD01000028">
    <property type="protein sequence ID" value="KKS45794.1"/>
    <property type="molecule type" value="Genomic_DNA"/>
</dbReference>
<accession>A0A0G0ZAX0</accession>
<proteinExistence type="predicted"/>
<organism evidence="1 2">
    <name type="scientific">Candidatus Gottesmanbacteria bacterium GW2011_GWA2_42_18</name>
    <dbReference type="NCBI Taxonomy" id="1618442"/>
    <lineage>
        <taxon>Bacteria</taxon>
        <taxon>Candidatus Gottesmaniibacteriota</taxon>
    </lineage>
</organism>
<dbReference type="SUPFAM" id="SSF102588">
    <property type="entry name" value="LmbE-like"/>
    <property type="match status" value="1"/>
</dbReference>
<dbReference type="InterPro" id="IPR003737">
    <property type="entry name" value="GlcNAc_PI_deacetylase-related"/>
</dbReference>
<evidence type="ECO:0000313" key="2">
    <source>
        <dbReference type="Proteomes" id="UP000034320"/>
    </source>
</evidence>
<protein>
    <recommendedName>
        <fullName evidence="3">PIG-L family deacetylase</fullName>
    </recommendedName>
</protein>
<dbReference type="InterPro" id="IPR024078">
    <property type="entry name" value="LmbE-like_dom_sf"/>
</dbReference>
<reference evidence="1 2" key="1">
    <citation type="journal article" date="2015" name="Nature">
        <title>rRNA introns, odd ribosomes, and small enigmatic genomes across a large radiation of phyla.</title>
        <authorList>
            <person name="Brown C.T."/>
            <person name="Hug L.A."/>
            <person name="Thomas B.C."/>
            <person name="Sharon I."/>
            <person name="Castelle C.J."/>
            <person name="Singh A."/>
            <person name="Wilkins M.J."/>
            <person name="Williams K.H."/>
            <person name="Banfield J.F."/>
        </authorList>
    </citation>
    <scope>NUCLEOTIDE SEQUENCE [LARGE SCALE GENOMIC DNA]</scope>
</reference>
<comment type="caution">
    <text evidence="1">The sequence shown here is derived from an EMBL/GenBank/DDBJ whole genome shotgun (WGS) entry which is preliminary data.</text>
</comment>